<keyword evidence="6" id="KW-0862">Zinc</keyword>
<evidence type="ECO:0000256" key="6">
    <source>
        <dbReference type="ARBA" id="ARBA00022833"/>
    </source>
</evidence>
<gene>
    <name evidence="10" type="ORF">SAMN05660472_00326</name>
</gene>
<dbReference type="GO" id="GO:0016805">
    <property type="term" value="F:dipeptidase activity"/>
    <property type="evidence" value="ECO:0007669"/>
    <property type="project" value="UniProtKB-KW"/>
</dbReference>
<dbReference type="OrthoDB" id="9761532at2"/>
<evidence type="ECO:0000313" key="11">
    <source>
        <dbReference type="Proteomes" id="UP000198718"/>
    </source>
</evidence>
<dbReference type="SUPFAM" id="SSF53187">
    <property type="entry name" value="Zn-dependent exopeptidases"/>
    <property type="match status" value="1"/>
</dbReference>
<evidence type="ECO:0000256" key="1">
    <source>
        <dbReference type="ARBA" id="ARBA00001947"/>
    </source>
</evidence>
<dbReference type="PROSITE" id="PS00759">
    <property type="entry name" value="ARGE_DAPE_CPG2_2"/>
    <property type="match status" value="1"/>
</dbReference>
<keyword evidence="3" id="KW-0645">Protease</keyword>
<keyword evidence="8" id="KW-0482">Metalloprotease</keyword>
<evidence type="ECO:0000256" key="4">
    <source>
        <dbReference type="ARBA" id="ARBA00022723"/>
    </source>
</evidence>
<comment type="cofactor">
    <cofactor evidence="1">
        <name>Zn(2+)</name>
        <dbReference type="ChEBI" id="CHEBI:29105"/>
    </cofactor>
</comment>
<dbReference type="GO" id="GO:0006526">
    <property type="term" value="P:L-arginine biosynthetic process"/>
    <property type="evidence" value="ECO:0007669"/>
    <property type="project" value="TreeGrafter"/>
</dbReference>
<dbReference type="Proteomes" id="UP000198718">
    <property type="component" value="Unassembled WGS sequence"/>
</dbReference>
<dbReference type="InterPro" id="IPR001261">
    <property type="entry name" value="ArgE/DapE_CS"/>
</dbReference>
<dbReference type="STRING" id="393762.SAMN05660472_00326"/>
<dbReference type="InterPro" id="IPR036264">
    <property type="entry name" value="Bact_exopeptidase_dim_dom"/>
</dbReference>
<dbReference type="InterPro" id="IPR011650">
    <property type="entry name" value="Peptidase_M20_dimer"/>
</dbReference>
<organism evidence="10 11">
    <name type="scientific">Natronincola ferrireducens</name>
    <dbReference type="NCBI Taxonomy" id="393762"/>
    <lineage>
        <taxon>Bacteria</taxon>
        <taxon>Bacillati</taxon>
        <taxon>Bacillota</taxon>
        <taxon>Clostridia</taxon>
        <taxon>Peptostreptococcales</taxon>
        <taxon>Natronincolaceae</taxon>
        <taxon>Natronincola</taxon>
    </lineage>
</organism>
<dbReference type="InterPro" id="IPR050072">
    <property type="entry name" value="Peptidase_M20A"/>
</dbReference>
<feature type="domain" description="Peptidase M20 dimerisation" evidence="9">
    <location>
        <begin position="262"/>
        <end position="368"/>
    </location>
</feature>
<accession>A0A1G8XU02</accession>
<keyword evidence="4" id="KW-0479">Metal-binding</keyword>
<dbReference type="SUPFAM" id="SSF55031">
    <property type="entry name" value="Bacterial exopeptidase dimerisation domain"/>
    <property type="match status" value="1"/>
</dbReference>
<evidence type="ECO:0000256" key="3">
    <source>
        <dbReference type="ARBA" id="ARBA00022670"/>
    </source>
</evidence>
<dbReference type="Gene3D" id="3.40.630.10">
    <property type="entry name" value="Zn peptidases"/>
    <property type="match status" value="1"/>
</dbReference>
<evidence type="ECO:0000256" key="2">
    <source>
        <dbReference type="ARBA" id="ARBA00006247"/>
    </source>
</evidence>
<dbReference type="NCBIfam" id="TIGR01887">
    <property type="entry name" value="dipeptidaselike"/>
    <property type="match status" value="1"/>
</dbReference>
<dbReference type="InterPro" id="IPR010964">
    <property type="entry name" value="M20A_pepV-rel"/>
</dbReference>
<evidence type="ECO:0000256" key="5">
    <source>
        <dbReference type="ARBA" id="ARBA00022801"/>
    </source>
</evidence>
<dbReference type="AlphaFoldDB" id="A0A1G8XU02"/>
<dbReference type="GO" id="GO:0006508">
    <property type="term" value="P:proteolysis"/>
    <property type="evidence" value="ECO:0007669"/>
    <property type="project" value="UniProtKB-KW"/>
</dbReference>
<evidence type="ECO:0000259" key="9">
    <source>
        <dbReference type="Pfam" id="PF07687"/>
    </source>
</evidence>
<reference evidence="10 11" key="1">
    <citation type="submission" date="2016-10" db="EMBL/GenBank/DDBJ databases">
        <authorList>
            <person name="de Groot N.N."/>
        </authorList>
    </citation>
    <scope>NUCLEOTIDE SEQUENCE [LARGE SCALE GENOMIC DNA]</scope>
    <source>
        <strain evidence="10 11">DSM 18346</strain>
    </source>
</reference>
<evidence type="ECO:0000256" key="7">
    <source>
        <dbReference type="ARBA" id="ARBA00022997"/>
    </source>
</evidence>
<keyword evidence="5" id="KW-0378">Hydrolase</keyword>
<dbReference type="RefSeq" id="WP_090549376.1">
    <property type="nucleotide sequence ID" value="NZ_FNFP01000001.1"/>
</dbReference>
<dbReference type="NCBIfam" id="NF005591">
    <property type="entry name" value="PRK07318.1"/>
    <property type="match status" value="1"/>
</dbReference>
<evidence type="ECO:0000256" key="8">
    <source>
        <dbReference type="ARBA" id="ARBA00023049"/>
    </source>
</evidence>
<dbReference type="Gene3D" id="3.30.70.360">
    <property type="match status" value="2"/>
</dbReference>
<dbReference type="PANTHER" id="PTHR43808:SF31">
    <property type="entry name" value="N-ACETYL-L-CITRULLINE DEACETYLASE"/>
    <property type="match status" value="1"/>
</dbReference>
<sequence length="469" mass="52286">MEKLKEIIDGYRQDIIEKTQEIVRIKSVEEEGKEGMPFGEGVDAALQYALRLSQEMGFTTKNLDGYVGYAEMGDGEETIGILGHLDVVPEGDGWTYPPYGGEIHDDKIYGRGTVDDKGPVITTLYAMKALKESGLPLQRKVRMIFGTNEETGMQDMEYYLSKEKNPDMAFTPDGDFPVIYGEKGIQVFSLRTVFEKKCKCTSDIAVKSIKGGTRPNVVPDFCRAVLKVNNTGKEKLENRLETFVEKTGYKLSLAFEGEDVIIKSEGVSAHGSTPEKGHNAISQLLAFLGELEDYQCGILRFIKIYNNKIGMEYNGESIGCGFEDDISGKLIFNVGIIDANEDFVDVTVNIRYPIKVTGKEVLEGIQQQLVGTNIDLILDEDSKPLYVPKEHKLIQSLMKVYREETGDNENQPITLGGGTYARTLENTVAFGPIFPGEEELAHQKDECISIENLMKITYIYGKAIYELAK</sequence>
<keyword evidence="7" id="KW-0224">Dipeptidase</keyword>
<evidence type="ECO:0000313" key="10">
    <source>
        <dbReference type="EMBL" id="SDJ93936.1"/>
    </source>
</evidence>
<dbReference type="InterPro" id="IPR002933">
    <property type="entry name" value="Peptidase_M20"/>
</dbReference>
<dbReference type="PANTHER" id="PTHR43808">
    <property type="entry name" value="ACETYLORNITHINE DEACETYLASE"/>
    <property type="match status" value="1"/>
</dbReference>
<dbReference type="GO" id="GO:0008270">
    <property type="term" value="F:zinc ion binding"/>
    <property type="evidence" value="ECO:0007669"/>
    <property type="project" value="InterPro"/>
</dbReference>
<dbReference type="GO" id="GO:0008237">
    <property type="term" value="F:metallopeptidase activity"/>
    <property type="evidence" value="ECO:0007669"/>
    <property type="project" value="UniProtKB-KW"/>
</dbReference>
<proteinExistence type="inferred from homology"/>
<protein>
    <submittedName>
        <fullName evidence="10">Succinyl-diaminopimelate desuccinylase</fullName>
    </submittedName>
</protein>
<dbReference type="GO" id="GO:0008777">
    <property type="term" value="F:acetylornithine deacetylase activity"/>
    <property type="evidence" value="ECO:0007669"/>
    <property type="project" value="TreeGrafter"/>
</dbReference>
<comment type="similarity">
    <text evidence="2">Belongs to the peptidase M20A family.</text>
</comment>
<dbReference type="CDD" id="cd03888">
    <property type="entry name" value="M20_PepV"/>
    <property type="match status" value="1"/>
</dbReference>
<dbReference type="Pfam" id="PF01546">
    <property type="entry name" value="Peptidase_M20"/>
    <property type="match status" value="1"/>
</dbReference>
<name>A0A1G8XU02_9FIRM</name>
<keyword evidence="11" id="KW-1185">Reference proteome</keyword>
<dbReference type="PROSITE" id="PS00758">
    <property type="entry name" value="ARGE_DAPE_CPG2_1"/>
    <property type="match status" value="1"/>
</dbReference>
<dbReference type="Pfam" id="PF07687">
    <property type="entry name" value="M20_dimer"/>
    <property type="match status" value="1"/>
</dbReference>
<dbReference type="EMBL" id="FNFP01000001">
    <property type="protein sequence ID" value="SDJ93936.1"/>
    <property type="molecule type" value="Genomic_DNA"/>
</dbReference>